<keyword evidence="3" id="KW-1185">Reference proteome</keyword>
<name>A0ABT9Q8A6_9ACTN</name>
<dbReference type="RefSeq" id="WP_307556124.1">
    <property type="nucleotide sequence ID" value="NZ_JAUSQU010000001.1"/>
</dbReference>
<evidence type="ECO:0000313" key="3">
    <source>
        <dbReference type="Proteomes" id="UP001225356"/>
    </source>
</evidence>
<feature type="compositionally biased region" description="Low complexity" evidence="1">
    <location>
        <begin position="84"/>
        <end position="100"/>
    </location>
</feature>
<feature type="region of interest" description="Disordered" evidence="1">
    <location>
        <begin position="80"/>
        <end position="100"/>
    </location>
</feature>
<proteinExistence type="predicted"/>
<accession>A0ABT9Q8A6</accession>
<evidence type="ECO:0000313" key="2">
    <source>
        <dbReference type="EMBL" id="MDP9842184.1"/>
    </source>
</evidence>
<organism evidence="2 3">
    <name type="scientific">Streptosporangium lutulentum</name>
    <dbReference type="NCBI Taxonomy" id="1461250"/>
    <lineage>
        <taxon>Bacteria</taxon>
        <taxon>Bacillati</taxon>
        <taxon>Actinomycetota</taxon>
        <taxon>Actinomycetes</taxon>
        <taxon>Streptosporangiales</taxon>
        <taxon>Streptosporangiaceae</taxon>
        <taxon>Streptosporangium</taxon>
    </lineage>
</organism>
<dbReference type="EMBL" id="JAUSQU010000001">
    <property type="protein sequence ID" value="MDP9842184.1"/>
    <property type="molecule type" value="Genomic_DNA"/>
</dbReference>
<comment type="caution">
    <text evidence="2">The sequence shown here is derived from an EMBL/GenBank/DDBJ whole genome shotgun (WGS) entry which is preliminary data.</text>
</comment>
<dbReference type="Proteomes" id="UP001225356">
    <property type="component" value="Unassembled WGS sequence"/>
</dbReference>
<protein>
    <submittedName>
        <fullName evidence="2">Uncharacterized protein</fullName>
    </submittedName>
</protein>
<sequence>MKRWASSLNFAYKQLAAGLSGDDVRNDWVRIETDSTGKDRLVLTGLEKLDEPASLTALRADVDARIPVVDLSEAVLEVRGPTCAPRSSPSPSAVSTSSPA</sequence>
<reference evidence="2 3" key="1">
    <citation type="submission" date="2023-07" db="EMBL/GenBank/DDBJ databases">
        <title>Sequencing the genomes of 1000 actinobacteria strains.</title>
        <authorList>
            <person name="Klenk H.-P."/>
        </authorList>
    </citation>
    <scope>NUCLEOTIDE SEQUENCE [LARGE SCALE GENOMIC DNA]</scope>
    <source>
        <strain evidence="2 3">DSM 46740</strain>
    </source>
</reference>
<gene>
    <name evidence="2" type="ORF">J2853_001395</name>
</gene>
<evidence type="ECO:0000256" key="1">
    <source>
        <dbReference type="SAM" id="MobiDB-lite"/>
    </source>
</evidence>